<reference evidence="3 5" key="2">
    <citation type="submission" date="2020-12" db="EMBL/GenBank/DDBJ databases">
        <title>FDA dAtabase for Regulatory Grade micrObial Sequences (FDA-ARGOS): Supporting development and validation of Infectious Disease Dx tests.</title>
        <authorList>
            <person name="Kerrigan L."/>
            <person name="Long C."/>
            <person name="Tallon L."/>
            <person name="Sadzewicz L."/>
            <person name="Zhao X."/>
            <person name="Boylan J."/>
            <person name="Ott S."/>
            <person name="Bowen H."/>
            <person name="Vavikolanu K."/>
            <person name="Mehta A."/>
            <person name="Aluvathingal J."/>
            <person name="Nadendla S."/>
            <person name="Yan Y."/>
            <person name="Sichtig H."/>
        </authorList>
    </citation>
    <scope>NUCLEOTIDE SEQUENCE [LARGE SCALE GENOMIC DNA]</scope>
    <source>
        <strain evidence="3 5">FDAARGOS_1026</strain>
    </source>
</reference>
<dbReference type="EMBL" id="CP035093">
    <property type="protein sequence ID" value="QAT13947.1"/>
    <property type="molecule type" value="Genomic_DNA"/>
</dbReference>
<organism evidence="2 4">
    <name type="scientific">Brevundimonas diminuta</name>
    <name type="common">Pseudomonas diminuta</name>
    <dbReference type="NCBI Taxonomy" id="293"/>
    <lineage>
        <taxon>Bacteria</taxon>
        <taxon>Pseudomonadati</taxon>
        <taxon>Pseudomonadota</taxon>
        <taxon>Alphaproteobacteria</taxon>
        <taxon>Caulobacterales</taxon>
        <taxon>Caulobacteraceae</taxon>
        <taxon>Brevundimonas</taxon>
    </lineage>
</organism>
<feature type="region of interest" description="Disordered" evidence="1">
    <location>
        <begin position="252"/>
        <end position="274"/>
    </location>
</feature>
<dbReference type="EMBL" id="CP066026">
    <property type="protein sequence ID" value="QQB88686.1"/>
    <property type="molecule type" value="Genomic_DNA"/>
</dbReference>
<accession>A0A410NVN5</accession>
<name>A0A410NVN5_BREDI</name>
<dbReference type="KEGG" id="bdm:EQG53_05980"/>
<proteinExistence type="predicted"/>
<reference evidence="2 4" key="1">
    <citation type="submission" date="2019-01" db="EMBL/GenBank/DDBJ databases">
        <title>Brevundimonas diminuta Genome sequencing and assembly.</title>
        <authorList>
            <person name="Chen H."/>
        </authorList>
    </citation>
    <scope>NUCLEOTIDE SEQUENCE [LARGE SCALE GENOMIC DNA]</scope>
    <source>
        <strain evidence="2">ATCC</strain>
        <strain evidence="4">ATCC(B) 19146</strain>
    </source>
</reference>
<evidence type="ECO:0000313" key="3">
    <source>
        <dbReference type="EMBL" id="QQB88686.1"/>
    </source>
</evidence>
<protein>
    <submittedName>
        <fullName evidence="2">Uncharacterized protein</fullName>
    </submittedName>
</protein>
<dbReference type="AlphaFoldDB" id="A0A410NVN5"/>
<dbReference type="RefSeq" id="WP_128719418.1">
    <property type="nucleotide sequence ID" value="NZ_BJNC01000011.1"/>
</dbReference>
<gene>
    <name evidence="2" type="ORF">EQG53_05980</name>
    <name evidence="3" type="ORF">I6H83_16450</name>
</gene>
<sequence length="274" mass="30781">MWVFRGLGADRRTQPAWVGAGPILARMEETLDAKPAHYRLSRATWEIILEAYRNGATVPELSERWRVSQHALRKRITVHGATKRDWGDARAREQAEARERMQAERAAAEAVRAEALFAPSEGDADETAEVLAETAMRASARAMRGRMWDEARALAQLAEAYGRMAQRSERARGRGEVTLDDIPLELIKALALNEDQCASSRLAIWDEADPHPAKQEYWAVNAAQREAGMEEWLALMRERKTLRDRVRELEAAAGLAPRSDQAQAGRAEDEELSI</sequence>
<dbReference type="Proteomes" id="UP000596117">
    <property type="component" value="Chromosome"/>
</dbReference>
<keyword evidence="5" id="KW-1185">Reference proteome</keyword>
<evidence type="ECO:0000313" key="2">
    <source>
        <dbReference type="EMBL" id="QAT13947.1"/>
    </source>
</evidence>
<evidence type="ECO:0000313" key="5">
    <source>
        <dbReference type="Proteomes" id="UP000596117"/>
    </source>
</evidence>
<evidence type="ECO:0000313" key="4">
    <source>
        <dbReference type="Proteomes" id="UP000287388"/>
    </source>
</evidence>
<dbReference type="Proteomes" id="UP000287388">
    <property type="component" value="Chromosome"/>
</dbReference>
<evidence type="ECO:0000256" key="1">
    <source>
        <dbReference type="SAM" id="MobiDB-lite"/>
    </source>
</evidence>